<keyword evidence="4" id="KW-0479">Metal-binding</keyword>
<dbReference type="Pfam" id="PF07519">
    <property type="entry name" value="Tannase"/>
    <property type="match status" value="2"/>
</dbReference>
<feature type="chain" id="PRO_5010393982" description="Carboxylic ester hydrolase" evidence="10">
    <location>
        <begin position="18"/>
        <end position="479"/>
    </location>
</feature>
<sequence>MVRSGHLIFPLLGLATATCKLPINTPAAFKERCRNLPAFLRIPNSNATSAEFVPAGTTLLFPNAVPSCGRTSQIVTIDLCRVTAEVATSAQSGIKMETWLPLNWSGRFLSTGNGGLGGCIQYEDIQYAASLGFATVGTNNGHDGGDGSTFTQLEVVEDYAYRALHTGVVLGKQVSRTFYGRPHTKSYYLGCSTGGRQGFKEAQSFPDDFDGIVAGAPAFSFNSLTVWPLIAKDILKQCDHLDVAVDGILESPDLGNYDPSGLLCAEGQNSSTCLTQTQADTVRSIYSPLRDVEGSFVYPGMQPGGESTEAAFAMFNGRPFGASDWWKYAIFNDSSWDPLTLKKEGFTVASQLNLFNIDTWEGDLSAFQRKGGKLLHYHGLVDGIITSANSPRYYEHVSQTMRLSPFELDKFYRFFRVSGMAHCFGGPGASNIGNGGFTPPASLKPEENVFMAMVQWVEKGIAPGGPGDVKDENSWACVQ</sequence>
<dbReference type="InterPro" id="IPR029058">
    <property type="entry name" value="AB_hydrolase_fold"/>
</dbReference>
<keyword evidence="6 10" id="KW-0378">Hydrolase</keyword>
<dbReference type="SUPFAM" id="SSF53474">
    <property type="entry name" value="alpha/beta-Hydrolases"/>
    <property type="match status" value="1"/>
</dbReference>
<dbReference type="EC" id="3.1.1.-" evidence="10"/>
<dbReference type="GO" id="GO:0030600">
    <property type="term" value="F:feruloyl esterase activity"/>
    <property type="evidence" value="ECO:0007669"/>
    <property type="project" value="UniProtKB-EC"/>
</dbReference>
<dbReference type="Proteomes" id="UP000045706">
    <property type="component" value="Unassembled WGS sequence"/>
</dbReference>
<dbReference type="GO" id="GO:0046872">
    <property type="term" value="F:metal ion binding"/>
    <property type="evidence" value="ECO:0007669"/>
    <property type="project" value="UniProtKB-KW"/>
</dbReference>
<evidence type="ECO:0000256" key="2">
    <source>
        <dbReference type="ARBA" id="ARBA00022487"/>
    </source>
</evidence>
<keyword evidence="3" id="KW-0624">Polysaccharide degradation</keyword>
<evidence type="ECO:0000256" key="7">
    <source>
        <dbReference type="ARBA" id="ARBA00022837"/>
    </source>
</evidence>
<keyword evidence="13" id="KW-1185">Reference proteome</keyword>
<name>A0A0G4N6N1_VERLO</name>
<dbReference type="PANTHER" id="PTHR33938:SF15">
    <property type="entry name" value="FERULOYL ESTERASE B-RELATED"/>
    <property type="match status" value="1"/>
</dbReference>
<reference evidence="13 14" key="1">
    <citation type="submission" date="2015-05" db="EMBL/GenBank/DDBJ databases">
        <authorList>
            <person name="Fogelqvist Johan"/>
        </authorList>
    </citation>
    <scope>NUCLEOTIDE SEQUENCE [LARGE SCALE GENOMIC DNA]</scope>
    <source>
        <strain evidence="11">VL1</strain>
        <strain evidence="12">VL2</strain>
    </source>
</reference>
<protein>
    <recommendedName>
        <fullName evidence="10">Carboxylic ester hydrolase</fullName>
        <ecNumber evidence="10">3.1.1.-</ecNumber>
    </recommendedName>
</protein>
<evidence type="ECO:0000256" key="4">
    <source>
        <dbReference type="ARBA" id="ARBA00022723"/>
    </source>
</evidence>
<dbReference type="Proteomes" id="UP000044602">
    <property type="component" value="Unassembled WGS sequence"/>
</dbReference>
<evidence type="ECO:0000313" key="13">
    <source>
        <dbReference type="Proteomes" id="UP000044602"/>
    </source>
</evidence>
<dbReference type="GO" id="GO:0045493">
    <property type="term" value="P:xylan catabolic process"/>
    <property type="evidence" value="ECO:0007669"/>
    <property type="project" value="UniProtKB-KW"/>
</dbReference>
<accession>A0A0G4N6N1</accession>
<keyword evidence="5 10" id="KW-0732">Signal</keyword>
<comment type="similarity">
    <text evidence="1 10">Belongs to the tannase family.</text>
</comment>
<dbReference type="EMBL" id="CVQH01021073">
    <property type="protein sequence ID" value="CRK29190.1"/>
    <property type="molecule type" value="Genomic_DNA"/>
</dbReference>
<dbReference type="PANTHER" id="PTHR33938">
    <property type="entry name" value="FERULOYL ESTERASE B-RELATED"/>
    <property type="match status" value="1"/>
</dbReference>
<evidence type="ECO:0000313" key="12">
    <source>
        <dbReference type="EMBL" id="CRK42113.1"/>
    </source>
</evidence>
<evidence type="ECO:0000313" key="11">
    <source>
        <dbReference type="EMBL" id="CRK29190.1"/>
    </source>
</evidence>
<comment type="catalytic activity">
    <reaction evidence="9">
        <text>feruloyl-polysaccharide + H2O = ferulate + polysaccharide.</text>
        <dbReference type="EC" id="3.1.1.73"/>
    </reaction>
</comment>
<evidence type="ECO:0000256" key="3">
    <source>
        <dbReference type="ARBA" id="ARBA00022651"/>
    </source>
</evidence>
<evidence type="ECO:0000256" key="8">
    <source>
        <dbReference type="ARBA" id="ARBA00023157"/>
    </source>
</evidence>
<keyword evidence="7" id="KW-0106">Calcium</keyword>
<dbReference type="EMBL" id="CVQI01032717">
    <property type="protein sequence ID" value="CRK42113.1"/>
    <property type="molecule type" value="Genomic_DNA"/>
</dbReference>
<evidence type="ECO:0000256" key="5">
    <source>
        <dbReference type="ARBA" id="ARBA00022729"/>
    </source>
</evidence>
<feature type="signal peptide" evidence="10">
    <location>
        <begin position="1"/>
        <end position="17"/>
    </location>
</feature>
<keyword evidence="3" id="KW-0858">Xylan degradation</keyword>
<keyword evidence="2" id="KW-0719">Serine esterase</keyword>
<keyword evidence="8" id="KW-1015">Disulfide bond</keyword>
<proteinExistence type="inferred from homology"/>
<dbReference type="InterPro" id="IPR011118">
    <property type="entry name" value="Tannase/feruloyl_esterase"/>
</dbReference>
<evidence type="ECO:0000256" key="1">
    <source>
        <dbReference type="ARBA" id="ARBA00006249"/>
    </source>
</evidence>
<organism evidence="12 14">
    <name type="scientific">Verticillium longisporum</name>
    <name type="common">Verticillium dahliae var. longisporum</name>
    <dbReference type="NCBI Taxonomy" id="100787"/>
    <lineage>
        <taxon>Eukaryota</taxon>
        <taxon>Fungi</taxon>
        <taxon>Dikarya</taxon>
        <taxon>Ascomycota</taxon>
        <taxon>Pezizomycotina</taxon>
        <taxon>Sordariomycetes</taxon>
        <taxon>Hypocreomycetidae</taxon>
        <taxon>Glomerellales</taxon>
        <taxon>Plectosphaerellaceae</taxon>
        <taxon>Verticillium</taxon>
    </lineage>
</organism>
<evidence type="ECO:0000313" key="14">
    <source>
        <dbReference type="Proteomes" id="UP000045706"/>
    </source>
</evidence>
<gene>
    <name evidence="11" type="ORF">BN1708_015523</name>
    <name evidence="12" type="ORF">BN1723_005278</name>
</gene>
<dbReference type="STRING" id="100787.A0A0G4N6N1"/>
<dbReference type="AlphaFoldDB" id="A0A0G4N6N1"/>
<evidence type="ECO:0000256" key="6">
    <source>
        <dbReference type="ARBA" id="ARBA00022801"/>
    </source>
</evidence>
<evidence type="ECO:0000256" key="9">
    <source>
        <dbReference type="ARBA" id="ARBA00034075"/>
    </source>
</evidence>
<keyword evidence="3" id="KW-0119">Carbohydrate metabolism</keyword>
<evidence type="ECO:0000256" key="10">
    <source>
        <dbReference type="RuleBase" id="RU361238"/>
    </source>
</evidence>